<reference evidence="2 3" key="1">
    <citation type="journal article" date="2023" name="J. Hered.">
        <title>Chromosome-level genome of the wood stork (Mycteria americana) provides insight into avian chromosome evolution.</title>
        <authorList>
            <person name="Flamio R. Jr."/>
            <person name="Ramstad K.M."/>
        </authorList>
    </citation>
    <scope>NUCLEOTIDE SEQUENCE [LARGE SCALE GENOMIC DNA]</scope>
    <source>
        <strain evidence="2">JAX WOST 10</strain>
    </source>
</reference>
<gene>
    <name evidence="2" type="ORF">QYF61_008233</name>
</gene>
<feature type="compositionally biased region" description="Basic and acidic residues" evidence="1">
    <location>
        <begin position="442"/>
        <end position="452"/>
    </location>
</feature>
<evidence type="ECO:0000256" key="1">
    <source>
        <dbReference type="SAM" id="MobiDB-lite"/>
    </source>
</evidence>
<feature type="region of interest" description="Disordered" evidence="1">
    <location>
        <begin position="426"/>
        <end position="467"/>
    </location>
</feature>
<keyword evidence="3" id="KW-1185">Reference proteome</keyword>
<dbReference type="EMBL" id="JAUNZN010000030">
    <property type="protein sequence ID" value="KAK4807465.1"/>
    <property type="molecule type" value="Genomic_DNA"/>
</dbReference>
<dbReference type="AlphaFoldDB" id="A0AAN7MJ22"/>
<sequence>MGPGTAGAGLPWPVLLSARMQGIKQKPQMRNHHPLATPRFLKAYLIEYEYTNFFTERVVQHWKRLPRAVVESPSLEVFKSRLDEVLRDMKEKLVHGRETAAASKILTASAVVSGLCENLNDQLELSEIVTPNIGLPLRTPRQHPRLSNAWSRTARIHDCQAASSRIPASSPTARWSDCDHFFVSATRFDCVQRLRQALQELRSWDGAQRGTKARTAFWRGQPLLKCHCSLSCTNDLKDLQEERADLVNNWLPQLVLTTGIQLFSYVYKYLTGGVKKIKPDSAEPGDRASSNRQTLKHRKFHLSIRRNFFTGRLVKHWKRLPKDSADFPSLEILKPNRTRPSATCSVRPGFEQGVSIYLSSSRTWCYNPLCASQTFLISLGHESNASSQNFRPSPSWRPVNSAFNNLISDLDGTECTLSKFADDAKLGGAADRPEEPGQAGEIAREESREVQQREMPSPDLWRNNPLPRQGWKAALQRRTGGPGGHRADQSQCCVLTAKAANSLLGGLRQSTASRLREVILPLCCKSSSLPYLR</sequence>
<dbReference type="Proteomes" id="UP001333110">
    <property type="component" value="Unassembled WGS sequence"/>
</dbReference>
<evidence type="ECO:0000313" key="3">
    <source>
        <dbReference type="Proteomes" id="UP001333110"/>
    </source>
</evidence>
<name>A0AAN7MJ22_MYCAM</name>
<accession>A0AAN7MJ22</accession>
<proteinExistence type="predicted"/>
<organism evidence="2 3">
    <name type="scientific">Mycteria americana</name>
    <name type="common">Wood stork</name>
    <dbReference type="NCBI Taxonomy" id="33587"/>
    <lineage>
        <taxon>Eukaryota</taxon>
        <taxon>Metazoa</taxon>
        <taxon>Chordata</taxon>
        <taxon>Craniata</taxon>
        <taxon>Vertebrata</taxon>
        <taxon>Euteleostomi</taxon>
        <taxon>Archelosauria</taxon>
        <taxon>Archosauria</taxon>
        <taxon>Dinosauria</taxon>
        <taxon>Saurischia</taxon>
        <taxon>Theropoda</taxon>
        <taxon>Coelurosauria</taxon>
        <taxon>Aves</taxon>
        <taxon>Neognathae</taxon>
        <taxon>Neoaves</taxon>
        <taxon>Aequornithes</taxon>
        <taxon>Ciconiiformes</taxon>
        <taxon>Ciconiidae</taxon>
        <taxon>Mycteria</taxon>
    </lineage>
</organism>
<protein>
    <submittedName>
        <fullName evidence="2">Uncharacterized protein</fullName>
    </submittedName>
</protein>
<feature type="compositionally biased region" description="Basic and acidic residues" evidence="1">
    <location>
        <begin position="426"/>
        <end position="435"/>
    </location>
</feature>
<evidence type="ECO:0000313" key="2">
    <source>
        <dbReference type="EMBL" id="KAK4807465.1"/>
    </source>
</evidence>
<comment type="caution">
    <text evidence="2">The sequence shown here is derived from an EMBL/GenBank/DDBJ whole genome shotgun (WGS) entry which is preliminary data.</text>
</comment>